<protein>
    <submittedName>
        <fullName evidence="4">GD21880</fullName>
    </submittedName>
</protein>
<gene>
    <name evidence="4" type="primary">Dsim\GD21880</name>
    <name evidence="4" type="ORF">Dsim_GD21880</name>
</gene>
<accession>B4Q7V9</accession>
<keyword evidence="5" id="KW-1185">Reference proteome</keyword>
<dbReference type="SMR" id="B4Q7V9"/>
<evidence type="ECO:0000313" key="4">
    <source>
        <dbReference type="EMBL" id="EDX05292.1"/>
    </source>
</evidence>
<dbReference type="InterPro" id="IPR025254">
    <property type="entry name" value="CCDC113/CCDC96_CC"/>
</dbReference>
<dbReference type="OMA" id="CLMHYPD"/>
<dbReference type="Pfam" id="PF13870">
    <property type="entry name" value="CCDC113_CCDC96_CC"/>
    <property type="match status" value="1"/>
</dbReference>
<feature type="region of interest" description="Disordered" evidence="2">
    <location>
        <begin position="232"/>
        <end position="253"/>
    </location>
</feature>
<dbReference type="AlphaFoldDB" id="B4Q7V9"/>
<evidence type="ECO:0000313" key="5">
    <source>
        <dbReference type="Proteomes" id="UP000000304"/>
    </source>
</evidence>
<dbReference type="PhylomeDB" id="B4Q7V9"/>
<name>B4Q7V9_DROSI</name>
<evidence type="ECO:0000259" key="3">
    <source>
        <dbReference type="Pfam" id="PF13870"/>
    </source>
</evidence>
<feature type="coiled-coil region" evidence="1">
    <location>
        <begin position="531"/>
        <end position="558"/>
    </location>
</feature>
<evidence type="ECO:0000256" key="1">
    <source>
        <dbReference type="SAM" id="Coils"/>
    </source>
</evidence>
<sequence length="808" mass="92824">MSIIQRTSFSRASVYSTDNEPTSRMGSTVLIGNDIAIEEKTEETLVPKKELVRRQKRSKPQKITKTPVENKPRKVVKKPQKAVPSQAILPTIVKSQKSLVSSKETSRKFTLRDRFSRNYLLDSPGNRSSVMSVGSNTSVLSRASTSSRRSRTRTSSNKLPTNKSGFWGPYRIFVLKSKKPQTAEIVQNYLTDTFNVEVQIVESSESLNSMRFNTPSDSDSKKALTSILSESDTEMELTVSDQESDVEEPEDTKQSERLRFLEIFGSLPDINKLSASDSVESIQFTKEKEKVLPVVKSDRDRKESDSFADLQVEDEYTEFLDQKTHSLEISSESVSETDEEIYNDGTIPEESQDKDISEHLLSIQIRSTVFDASSSDLFNEIHMTNVAMVEQFLSGLINEVVKYDESTSVRLGRLLDKEKMLEELYLLVIDYQCEMHRNQVLERSVSDYYVRRKEFSLVSDDKQIDTINRERLMSALIELDNRLEQVKLTEELSAKQVKALIEKEAEARALDAQILAKFEAKVRETLCKDELDRITIVVNDLLKKMNKARDETSEVREELLCSASFAGPKEQKEIELKRFRDRKTYDVHAMAHLKNKQKINEELLNNMKSKLKTQQKLEKDLRARHYREMVKHDWVKKKILKLKRAGCLMHYPDLLLDYDATVDHVRRKRLVVRKLHQEHLRLEERILEVDTHIKTINTSLRTKLSFASVSLSRLSNKSLSGIRREIHFQQLSETHAQDLNSLFTEWCIRSHAAGHVLAAGIKNVHALASRHDATRKAIRIASQINSLPQCEKCTCAKEVQAFEDKSIR</sequence>
<evidence type="ECO:0000256" key="2">
    <source>
        <dbReference type="SAM" id="MobiDB-lite"/>
    </source>
</evidence>
<organism evidence="4 5">
    <name type="scientific">Drosophila simulans</name>
    <name type="common">Fruit fly</name>
    <dbReference type="NCBI Taxonomy" id="7240"/>
    <lineage>
        <taxon>Eukaryota</taxon>
        <taxon>Metazoa</taxon>
        <taxon>Ecdysozoa</taxon>
        <taxon>Arthropoda</taxon>
        <taxon>Hexapoda</taxon>
        <taxon>Insecta</taxon>
        <taxon>Pterygota</taxon>
        <taxon>Neoptera</taxon>
        <taxon>Endopterygota</taxon>
        <taxon>Diptera</taxon>
        <taxon>Brachycera</taxon>
        <taxon>Muscomorpha</taxon>
        <taxon>Ephydroidea</taxon>
        <taxon>Drosophilidae</taxon>
        <taxon>Drosophila</taxon>
        <taxon>Sophophora</taxon>
    </lineage>
</organism>
<feature type="compositionally biased region" description="Polar residues" evidence="2">
    <location>
        <begin position="125"/>
        <end position="134"/>
    </location>
</feature>
<feature type="domain" description="CCDC113/CCDC96 coiled-coil" evidence="3">
    <location>
        <begin position="570"/>
        <end position="686"/>
    </location>
</feature>
<dbReference type="HOGENOM" id="CLU_360674_0_0_1"/>
<feature type="region of interest" description="Disordered" evidence="2">
    <location>
        <begin position="52"/>
        <end position="82"/>
    </location>
</feature>
<dbReference type="Proteomes" id="UP000000304">
    <property type="component" value="Chromosome 2L"/>
</dbReference>
<feature type="region of interest" description="Disordered" evidence="2">
    <location>
        <begin position="122"/>
        <end position="162"/>
    </location>
</feature>
<keyword evidence="1" id="KW-0175">Coiled coil</keyword>
<feature type="region of interest" description="Disordered" evidence="2">
    <location>
        <begin position="1"/>
        <end position="26"/>
    </location>
</feature>
<proteinExistence type="predicted"/>
<feature type="compositionally biased region" description="Low complexity" evidence="2">
    <location>
        <begin position="135"/>
        <end position="147"/>
    </location>
</feature>
<dbReference type="STRING" id="7240.B4Q7V9"/>
<reference evidence="4 5" key="1">
    <citation type="journal article" date="2007" name="Nature">
        <title>Evolution of genes and genomes on the Drosophila phylogeny.</title>
        <authorList>
            <consortium name="Drosophila 12 Genomes Consortium"/>
            <person name="Clark A.G."/>
            <person name="Eisen M.B."/>
            <person name="Smith D.R."/>
            <person name="Bergman C.M."/>
            <person name="Oliver B."/>
            <person name="Markow T.A."/>
            <person name="Kaufman T.C."/>
            <person name="Kellis M."/>
            <person name="Gelbart W."/>
            <person name="Iyer V.N."/>
            <person name="Pollard D.A."/>
            <person name="Sackton T.B."/>
            <person name="Larracuente A.M."/>
            <person name="Singh N.D."/>
            <person name="Abad J.P."/>
            <person name="Abt D.N."/>
            <person name="Adryan B."/>
            <person name="Aguade M."/>
            <person name="Akashi H."/>
            <person name="Anderson W.W."/>
            <person name="Aquadro C.F."/>
            <person name="Ardell D.H."/>
            <person name="Arguello R."/>
            <person name="Artieri C.G."/>
            <person name="Barbash D.A."/>
            <person name="Barker D."/>
            <person name="Barsanti P."/>
            <person name="Batterham P."/>
            <person name="Batzoglou S."/>
            <person name="Begun D."/>
            <person name="Bhutkar A."/>
            <person name="Blanco E."/>
            <person name="Bosak S.A."/>
            <person name="Bradley R.K."/>
            <person name="Brand A.D."/>
            <person name="Brent M.R."/>
            <person name="Brooks A.N."/>
            <person name="Brown R.H."/>
            <person name="Butlin R.K."/>
            <person name="Caggese C."/>
            <person name="Calvi B.R."/>
            <person name="Bernardo de Carvalho A."/>
            <person name="Caspi A."/>
            <person name="Castrezana S."/>
            <person name="Celniker S.E."/>
            <person name="Chang J.L."/>
            <person name="Chapple C."/>
            <person name="Chatterji S."/>
            <person name="Chinwalla A."/>
            <person name="Civetta A."/>
            <person name="Clifton S.W."/>
            <person name="Comeron J.M."/>
            <person name="Costello J.C."/>
            <person name="Coyne J.A."/>
            <person name="Daub J."/>
            <person name="David R.G."/>
            <person name="Delcher A.L."/>
            <person name="Delehaunty K."/>
            <person name="Do C.B."/>
            <person name="Ebling H."/>
            <person name="Edwards K."/>
            <person name="Eickbush T."/>
            <person name="Evans J.D."/>
            <person name="Filipski A."/>
            <person name="Findeiss S."/>
            <person name="Freyhult E."/>
            <person name="Fulton L."/>
            <person name="Fulton R."/>
            <person name="Garcia A.C."/>
            <person name="Gardiner A."/>
            <person name="Garfield D.A."/>
            <person name="Garvin B.E."/>
            <person name="Gibson G."/>
            <person name="Gilbert D."/>
            <person name="Gnerre S."/>
            <person name="Godfrey J."/>
            <person name="Good R."/>
            <person name="Gotea V."/>
            <person name="Gravely B."/>
            <person name="Greenberg A.J."/>
            <person name="Griffiths-Jones S."/>
            <person name="Gross S."/>
            <person name="Guigo R."/>
            <person name="Gustafson E.A."/>
            <person name="Haerty W."/>
            <person name="Hahn M.W."/>
            <person name="Halligan D.L."/>
            <person name="Halpern A.L."/>
            <person name="Halter G.M."/>
            <person name="Han M.V."/>
            <person name="Heger A."/>
            <person name="Hillier L."/>
            <person name="Hinrichs A.S."/>
            <person name="Holmes I."/>
            <person name="Hoskins R.A."/>
            <person name="Hubisz M.J."/>
            <person name="Hultmark D."/>
            <person name="Huntley M.A."/>
            <person name="Jaffe D.B."/>
            <person name="Jagadeeshan S."/>
            <person name="Jeck W.R."/>
            <person name="Johnson J."/>
            <person name="Jones C.D."/>
            <person name="Jordan W.C."/>
            <person name="Karpen G.H."/>
            <person name="Kataoka E."/>
            <person name="Keightley P.D."/>
            <person name="Kheradpour P."/>
            <person name="Kirkness E.F."/>
            <person name="Koerich L.B."/>
            <person name="Kristiansen K."/>
            <person name="Kudrna D."/>
            <person name="Kulathinal R.J."/>
            <person name="Kumar S."/>
            <person name="Kwok R."/>
            <person name="Lander E."/>
            <person name="Langley C.H."/>
            <person name="Lapoint R."/>
            <person name="Lazzaro B.P."/>
            <person name="Lee S.J."/>
            <person name="Levesque L."/>
            <person name="Li R."/>
            <person name="Lin C.F."/>
            <person name="Lin M.F."/>
            <person name="Lindblad-Toh K."/>
            <person name="Llopart A."/>
            <person name="Long M."/>
            <person name="Low L."/>
            <person name="Lozovsky E."/>
            <person name="Lu J."/>
            <person name="Luo M."/>
            <person name="Machado C.A."/>
            <person name="Makalowski W."/>
            <person name="Marzo M."/>
            <person name="Matsuda M."/>
            <person name="Matzkin L."/>
            <person name="McAllister B."/>
            <person name="McBride C.S."/>
            <person name="McKernan B."/>
            <person name="McKernan K."/>
            <person name="Mendez-Lago M."/>
            <person name="Minx P."/>
            <person name="Mollenhauer M.U."/>
            <person name="Montooth K."/>
            <person name="Mount S.M."/>
            <person name="Mu X."/>
            <person name="Myers E."/>
            <person name="Negre B."/>
            <person name="Newfeld S."/>
            <person name="Nielsen R."/>
            <person name="Noor M.A."/>
            <person name="O'Grady P."/>
            <person name="Pachter L."/>
            <person name="Papaceit M."/>
            <person name="Parisi M.J."/>
            <person name="Parisi M."/>
            <person name="Parts L."/>
            <person name="Pedersen J.S."/>
            <person name="Pesole G."/>
            <person name="Phillippy A.M."/>
            <person name="Ponting C.P."/>
            <person name="Pop M."/>
            <person name="Porcelli D."/>
            <person name="Powell J.R."/>
            <person name="Prohaska S."/>
            <person name="Pruitt K."/>
            <person name="Puig M."/>
            <person name="Quesneville H."/>
            <person name="Ram K.R."/>
            <person name="Rand D."/>
            <person name="Rasmussen M.D."/>
            <person name="Reed L.K."/>
            <person name="Reenan R."/>
            <person name="Reily A."/>
            <person name="Remington K.A."/>
            <person name="Rieger T.T."/>
            <person name="Ritchie M.G."/>
            <person name="Robin C."/>
            <person name="Rogers Y.H."/>
            <person name="Rohde C."/>
            <person name="Rozas J."/>
            <person name="Rubenfield M.J."/>
            <person name="Ruiz A."/>
            <person name="Russo S."/>
            <person name="Salzberg S.L."/>
            <person name="Sanchez-Gracia A."/>
            <person name="Saranga D.J."/>
            <person name="Sato H."/>
            <person name="Schaeffer S.W."/>
            <person name="Schatz M.C."/>
            <person name="Schlenke T."/>
            <person name="Schwartz R."/>
            <person name="Segarra C."/>
            <person name="Singh R.S."/>
            <person name="Sirot L."/>
            <person name="Sirota M."/>
            <person name="Sisneros N.B."/>
            <person name="Smith C.D."/>
            <person name="Smith T.F."/>
            <person name="Spieth J."/>
            <person name="Stage D.E."/>
            <person name="Stark A."/>
            <person name="Stephan W."/>
            <person name="Strausberg R.L."/>
            <person name="Strempel S."/>
            <person name="Sturgill D."/>
            <person name="Sutton G."/>
            <person name="Sutton G.G."/>
            <person name="Tao W."/>
            <person name="Teichmann S."/>
            <person name="Tobari Y.N."/>
            <person name="Tomimura Y."/>
            <person name="Tsolas J.M."/>
            <person name="Valente V.L."/>
            <person name="Venter E."/>
            <person name="Venter J.C."/>
            <person name="Vicario S."/>
            <person name="Vieira F.G."/>
            <person name="Vilella A.J."/>
            <person name="Villasante A."/>
            <person name="Walenz B."/>
            <person name="Wang J."/>
            <person name="Wasserman M."/>
            <person name="Watts T."/>
            <person name="Wilson D."/>
            <person name="Wilson R.K."/>
            <person name="Wing R.A."/>
            <person name="Wolfner M.F."/>
            <person name="Wong A."/>
            <person name="Wong G.K."/>
            <person name="Wu C.I."/>
            <person name="Wu G."/>
            <person name="Yamamoto D."/>
            <person name="Yang H.P."/>
            <person name="Yang S.P."/>
            <person name="Yorke J.A."/>
            <person name="Yoshida K."/>
            <person name="Zdobnov E."/>
            <person name="Zhang P."/>
            <person name="Zhang Y."/>
            <person name="Zimin A.V."/>
            <person name="Baldwin J."/>
            <person name="Abdouelleil A."/>
            <person name="Abdulkadir J."/>
            <person name="Abebe A."/>
            <person name="Abera B."/>
            <person name="Abreu J."/>
            <person name="Acer S.C."/>
            <person name="Aftuck L."/>
            <person name="Alexander A."/>
            <person name="An P."/>
            <person name="Anderson E."/>
            <person name="Anderson S."/>
            <person name="Arachi H."/>
            <person name="Azer M."/>
            <person name="Bachantsang P."/>
            <person name="Barry A."/>
            <person name="Bayul T."/>
            <person name="Berlin A."/>
            <person name="Bessette D."/>
            <person name="Bloom T."/>
            <person name="Blye J."/>
            <person name="Boguslavskiy L."/>
            <person name="Bonnet C."/>
            <person name="Boukhgalter B."/>
            <person name="Bourzgui I."/>
            <person name="Brown A."/>
            <person name="Cahill P."/>
            <person name="Channer S."/>
            <person name="Cheshatsang Y."/>
            <person name="Chuda L."/>
            <person name="Citroen M."/>
            <person name="Collymore A."/>
            <person name="Cooke P."/>
            <person name="Costello M."/>
            <person name="D'Aco K."/>
            <person name="Daza R."/>
            <person name="De Haan G."/>
            <person name="DeGray S."/>
            <person name="DeMaso C."/>
            <person name="Dhargay N."/>
            <person name="Dooley K."/>
            <person name="Dooley E."/>
            <person name="Doricent M."/>
            <person name="Dorje P."/>
            <person name="Dorjee K."/>
            <person name="Dupes A."/>
            <person name="Elong R."/>
            <person name="Falk J."/>
            <person name="Farina A."/>
            <person name="Faro S."/>
            <person name="Ferguson D."/>
            <person name="Fisher S."/>
            <person name="Foley C.D."/>
            <person name="Franke A."/>
            <person name="Friedrich D."/>
            <person name="Gadbois L."/>
            <person name="Gearin G."/>
            <person name="Gearin C.R."/>
            <person name="Giannoukos G."/>
            <person name="Goode T."/>
            <person name="Graham J."/>
            <person name="Grandbois E."/>
            <person name="Grewal S."/>
            <person name="Gyaltsen K."/>
            <person name="Hafez N."/>
            <person name="Hagos B."/>
            <person name="Hall J."/>
            <person name="Henson C."/>
            <person name="Hollinger A."/>
            <person name="Honan T."/>
            <person name="Huard M.D."/>
            <person name="Hughes L."/>
            <person name="Hurhula B."/>
            <person name="Husby M.E."/>
            <person name="Kamat A."/>
            <person name="Kanga B."/>
            <person name="Kashin S."/>
            <person name="Khazanovich D."/>
            <person name="Kisner P."/>
            <person name="Lance K."/>
            <person name="Lara M."/>
            <person name="Lee W."/>
            <person name="Lennon N."/>
            <person name="Letendre F."/>
            <person name="LeVine R."/>
            <person name="Lipovsky A."/>
            <person name="Liu X."/>
            <person name="Liu J."/>
            <person name="Liu S."/>
            <person name="Lokyitsang T."/>
            <person name="Lokyitsang Y."/>
            <person name="Lubonja R."/>
            <person name="Lui A."/>
            <person name="MacDonald P."/>
            <person name="Magnisalis V."/>
            <person name="Maru K."/>
            <person name="Matthews C."/>
            <person name="McCusker W."/>
            <person name="McDonough S."/>
            <person name="Mehta T."/>
            <person name="Meldrim J."/>
            <person name="Meneus L."/>
            <person name="Mihai O."/>
            <person name="Mihalev A."/>
            <person name="Mihova T."/>
            <person name="Mittelman R."/>
            <person name="Mlenga V."/>
            <person name="Montmayeur A."/>
            <person name="Mulrain L."/>
            <person name="Navidi A."/>
            <person name="Naylor J."/>
            <person name="Negash T."/>
            <person name="Nguyen T."/>
            <person name="Nguyen N."/>
            <person name="Nicol R."/>
            <person name="Norbu C."/>
            <person name="Norbu N."/>
            <person name="Novod N."/>
            <person name="O'Neill B."/>
            <person name="Osman S."/>
            <person name="Markiewicz E."/>
            <person name="Oyono O.L."/>
            <person name="Patti C."/>
            <person name="Phunkhang P."/>
            <person name="Pierre F."/>
            <person name="Priest M."/>
            <person name="Raghuraman S."/>
            <person name="Rege F."/>
            <person name="Reyes R."/>
            <person name="Rise C."/>
            <person name="Rogov P."/>
            <person name="Ross K."/>
            <person name="Ryan E."/>
            <person name="Settipalli S."/>
            <person name="Shea T."/>
            <person name="Sherpa N."/>
            <person name="Shi L."/>
            <person name="Shih D."/>
            <person name="Sparrow T."/>
            <person name="Spaulding J."/>
            <person name="Stalker J."/>
            <person name="Stange-Thomann N."/>
            <person name="Stavropoulos S."/>
            <person name="Stone C."/>
            <person name="Strader C."/>
            <person name="Tesfaye S."/>
            <person name="Thomson T."/>
            <person name="Thoulutsang Y."/>
            <person name="Thoulutsang D."/>
            <person name="Topham K."/>
            <person name="Topping I."/>
            <person name="Tsamla T."/>
            <person name="Vassiliev H."/>
            <person name="Vo A."/>
            <person name="Wangchuk T."/>
            <person name="Wangdi T."/>
            <person name="Weiand M."/>
            <person name="Wilkinson J."/>
            <person name="Wilson A."/>
            <person name="Yadav S."/>
            <person name="Young G."/>
            <person name="Yu Q."/>
            <person name="Zembek L."/>
            <person name="Zhong D."/>
            <person name="Zimmer A."/>
            <person name="Zwirko Z."/>
            <person name="Jaffe D.B."/>
            <person name="Alvarez P."/>
            <person name="Brockman W."/>
            <person name="Butler J."/>
            <person name="Chin C."/>
            <person name="Gnerre S."/>
            <person name="Grabherr M."/>
            <person name="Kleber M."/>
            <person name="Mauceli E."/>
            <person name="MacCallum I."/>
        </authorList>
    </citation>
    <scope>NUCLEOTIDE SEQUENCE [LARGE SCALE GENOMIC DNA]</scope>
    <source>
        <strain evidence="5">white501</strain>
    </source>
</reference>
<dbReference type="EMBL" id="CM000361">
    <property type="protein sequence ID" value="EDX05292.1"/>
    <property type="molecule type" value="Genomic_DNA"/>
</dbReference>
<dbReference type="OrthoDB" id="10254794at2759"/>